<evidence type="ECO:0000313" key="2">
    <source>
        <dbReference type="Proteomes" id="UP001642720"/>
    </source>
</evidence>
<dbReference type="Proteomes" id="UP001642720">
    <property type="component" value="Unassembled WGS sequence"/>
</dbReference>
<dbReference type="RefSeq" id="XP_073559583.1">
    <property type="nucleotide sequence ID" value="XM_073701911.1"/>
</dbReference>
<organism evidence="1 2">
    <name type="scientific">Trichoderma ghanense</name>
    <dbReference type="NCBI Taxonomy" id="65468"/>
    <lineage>
        <taxon>Eukaryota</taxon>
        <taxon>Fungi</taxon>
        <taxon>Dikarya</taxon>
        <taxon>Ascomycota</taxon>
        <taxon>Pezizomycotina</taxon>
        <taxon>Sordariomycetes</taxon>
        <taxon>Hypocreomycetidae</taxon>
        <taxon>Hypocreales</taxon>
        <taxon>Hypocreaceae</taxon>
        <taxon>Trichoderma</taxon>
    </lineage>
</organism>
<comment type="caution">
    <text evidence="1">The sequence shown here is derived from an EMBL/GenBank/DDBJ whole genome shotgun (WGS) entry which is preliminary data.</text>
</comment>
<sequence>MDSQVVESGTSLSPPVGLVLFLPFVHSGVVRPRPYRDLFHTFPSSPTRSHSLLFSLCPPASSSAPLRGRDEGSDHSKSWLSSWHVSRIAVGLLVARGSAKLLDHNPCQG</sequence>
<dbReference type="GeneID" id="300576361"/>
<protein>
    <submittedName>
        <fullName evidence="1">Uncharacterized protein</fullName>
    </submittedName>
</protein>
<accession>A0ABY2H518</accession>
<reference evidence="1 2" key="1">
    <citation type="submission" date="2018-01" db="EMBL/GenBank/DDBJ databases">
        <title>Genome characterization of the sugarcane-associated fungus Trichoderma ghanense CCMA-1212 and their application in lignocelulose bioconversion.</title>
        <authorList>
            <person name="Steindorff A.S."/>
            <person name="Mendes T.D."/>
            <person name="Vilela E.S.D."/>
            <person name="Rodrigues D.S."/>
            <person name="Formighieri E.F."/>
            <person name="Melo I.S."/>
            <person name="Favaro L.C.L."/>
        </authorList>
    </citation>
    <scope>NUCLEOTIDE SEQUENCE [LARGE SCALE GENOMIC DNA]</scope>
    <source>
        <strain evidence="1 2">CCMA-1212</strain>
    </source>
</reference>
<dbReference type="EMBL" id="PPTA01000005">
    <property type="protein sequence ID" value="TFB03382.1"/>
    <property type="molecule type" value="Genomic_DNA"/>
</dbReference>
<evidence type="ECO:0000313" key="1">
    <source>
        <dbReference type="EMBL" id="TFB03382.1"/>
    </source>
</evidence>
<proteinExistence type="predicted"/>
<gene>
    <name evidence="1" type="ORF">CCMA1212_004613</name>
</gene>
<keyword evidence="2" id="KW-1185">Reference proteome</keyword>
<name>A0ABY2H518_9HYPO</name>